<evidence type="ECO:0000256" key="6">
    <source>
        <dbReference type="ARBA" id="ARBA00022989"/>
    </source>
</evidence>
<evidence type="ECO:0000256" key="7">
    <source>
        <dbReference type="ARBA" id="ARBA00023136"/>
    </source>
</evidence>
<evidence type="ECO:0000256" key="1">
    <source>
        <dbReference type="ARBA" id="ARBA00004651"/>
    </source>
</evidence>
<dbReference type="PROSITE" id="PS51012">
    <property type="entry name" value="ABC_TM2"/>
    <property type="match status" value="1"/>
</dbReference>
<feature type="transmembrane region" description="Helical" evidence="8">
    <location>
        <begin position="221"/>
        <end position="243"/>
    </location>
</feature>
<organism evidence="10 11">
    <name type="scientific">Methylocaldum szegediense</name>
    <dbReference type="NCBI Taxonomy" id="73780"/>
    <lineage>
        <taxon>Bacteria</taxon>
        <taxon>Pseudomonadati</taxon>
        <taxon>Pseudomonadota</taxon>
        <taxon>Gammaproteobacteria</taxon>
        <taxon>Methylococcales</taxon>
        <taxon>Methylococcaceae</taxon>
        <taxon>Methylocaldum</taxon>
    </lineage>
</organism>
<gene>
    <name evidence="10" type="ORF">MSZNOR_1238</name>
</gene>
<dbReference type="PANTHER" id="PTHR30294:SF29">
    <property type="entry name" value="MULTIDRUG ABC TRANSPORTER PERMEASE YBHS-RELATED"/>
    <property type="match status" value="1"/>
</dbReference>
<feature type="transmembrane region" description="Helical" evidence="8">
    <location>
        <begin position="282"/>
        <end position="301"/>
    </location>
</feature>
<proteinExistence type="inferred from homology"/>
<evidence type="ECO:0000256" key="4">
    <source>
        <dbReference type="ARBA" id="ARBA00022475"/>
    </source>
</evidence>
<dbReference type="Pfam" id="PF12698">
    <property type="entry name" value="ABC2_membrane_3"/>
    <property type="match status" value="1"/>
</dbReference>
<dbReference type="InterPro" id="IPR013525">
    <property type="entry name" value="ABC2_TM"/>
</dbReference>
<evidence type="ECO:0000256" key="5">
    <source>
        <dbReference type="ARBA" id="ARBA00022692"/>
    </source>
</evidence>
<dbReference type="Proteomes" id="UP001162030">
    <property type="component" value="Chromosome"/>
</dbReference>
<keyword evidence="3" id="KW-0813">Transport</keyword>
<keyword evidence="5 8" id="KW-0812">Transmembrane</keyword>
<feature type="transmembrane region" description="Helical" evidence="8">
    <location>
        <begin position="170"/>
        <end position="195"/>
    </location>
</feature>
<dbReference type="InterPro" id="IPR051449">
    <property type="entry name" value="ABC-2_transporter_component"/>
</dbReference>
<accession>A0ABN8X2R4</accession>
<evidence type="ECO:0000256" key="2">
    <source>
        <dbReference type="ARBA" id="ARBA00007783"/>
    </source>
</evidence>
<keyword evidence="4" id="KW-1003">Cell membrane</keyword>
<comment type="subcellular location">
    <subcellularLocation>
        <location evidence="1">Cell membrane</location>
        <topology evidence="1">Multi-pass membrane protein</topology>
    </subcellularLocation>
</comment>
<dbReference type="EMBL" id="OX458333">
    <property type="protein sequence ID" value="CAI8782080.1"/>
    <property type="molecule type" value="Genomic_DNA"/>
</dbReference>
<evidence type="ECO:0000313" key="10">
    <source>
        <dbReference type="EMBL" id="CAI8782080.1"/>
    </source>
</evidence>
<reference evidence="10 11" key="1">
    <citation type="submission" date="2023-03" db="EMBL/GenBank/DDBJ databases">
        <authorList>
            <person name="Pearce D."/>
        </authorList>
    </citation>
    <scope>NUCLEOTIDE SEQUENCE [LARGE SCALE GENOMIC DNA]</scope>
    <source>
        <strain evidence="10">Msz</strain>
    </source>
</reference>
<dbReference type="RefSeq" id="WP_026608936.1">
    <property type="nucleotide sequence ID" value="NZ_OX458333.1"/>
</dbReference>
<dbReference type="InterPro" id="IPR047817">
    <property type="entry name" value="ABC2_TM_bact-type"/>
</dbReference>
<feature type="transmembrane region" description="Helical" evidence="8">
    <location>
        <begin position="255"/>
        <end position="276"/>
    </location>
</feature>
<protein>
    <submittedName>
        <fullName evidence="10">ABC-2 type transport system permease protein</fullName>
    </submittedName>
</protein>
<evidence type="ECO:0000313" key="11">
    <source>
        <dbReference type="Proteomes" id="UP001162030"/>
    </source>
</evidence>
<comment type="similarity">
    <text evidence="2">Belongs to the ABC-2 integral membrane protein family.</text>
</comment>
<feature type="domain" description="ABC transmembrane type-2" evidence="9">
    <location>
        <begin position="119"/>
        <end position="364"/>
    </location>
</feature>
<evidence type="ECO:0000259" key="9">
    <source>
        <dbReference type="PROSITE" id="PS51012"/>
    </source>
</evidence>
<feature type="transmembrane region" description="Helical" evidence="8">
    <location>
        <begin position="21"/>
        <end position="43"/>
    </location>
</feature>
<dbReference type="PANTHER" id="PTHR30294">
    <property type="entry name" value="MEMBRANE COMPONENT OF ABC TRANSPORTER YHHJ-RELATED"/>
    <property type="match status" value="1"/>
</dbReference>
<keyword evidence="7 8" id="KW-0472">Membrane</keyword>
<name>A0ABN8X2R4_9GAMM</name>
<evidence type="ECO:0000256" key="3">
    <source>
        <dbReference type="ARBA" id="ARBA00022448"/>
    </source>
</evidence>
<keyword evidence="11" id="KW-1185">Reference proteome</keyword>
<sequence>MNSLLRLFAILRKEIRQLRRDRLTFGMIVGIPLLQITLFGYAINTDVRYLSAGVADQANTQLSRILVLDAQASQVVDIIRWVETPEELETLLWRGEISVGIFIPSDFAQRLAMRDRPAAQLMIDGADPLILAAARQLTGMSLRYDTAPRPSADAALFEIRNYYNPERRSAVYIVPGLMGVILTMTMVLFTSVAVVRERERGNLELLITTPVKNLELMVGKIIPYIVIGLIQVSLILLLGVLLFHVPIHGRIRDVYIASLVFIAANLTMGLVISTLAKTQFQAMQTTFFFFLPSILLSGFMFPFDGMPRAAQYIAELLPLTHFVRLIRGIMLRGAGLWEMAPEIRALLAFTLVTLSAAMLRFKKRLD</sequence>
<evidence type="ECO:0000256" key="8">
    <source>
        <dbReference type="SAM" id="Phobius"/>
    </source>
</evidence>
<keyword evidence="6 8" id="KW-1133">Transmembrane helix</keyword>